<dbReference type="RefSeq" id="XP_004999036.1">
    <property type="nucleotide sequence ID" value="XM_004998979.1"/>
</dbReference>
<comment type="similarity">
    <text evidence="4">Belongs to the ubiquitin-conjugating enzyme family.</text>
</comment>
<accession>F2TWM1</accession>
<keyword evidence="4" id="KW-0547">Nucleotide-binding</keyword>
<dbReference type="EMBL" id="GL832955">
    <property type="protein sequence ID" value="EGD72467.1"/>
    <property type="molecule type" value="Genomic_DNA"/>
</dbReference>
<feature type="region of interest" description="Disordered" evidence="5">
    <location>
        <begin position="197"/>
        <end position="260"/>
    </location>
</feature>
<keyword evidence="4" id="KW-0067">ATP-binding</keyword>
<dbReference type="AlphaFoldDB" id="F2TWM1"/>
<dbReference type="OrthoDB" id="19692at2759"/>
<dbReference type="InParanoid" id="F2TWM1"/>
<dbReference type="GO" id="GO:0005524">
    <property type="term" value="F:ATP binding"/>
    <property type="evidence" value="ECO:0007669"/>
    <property type="project" value="UniProtKB-UniRule"/>
</dbReference>
<evidence type="ECO:0000256" key="2">
    <source>
        <dbReference type="ARBA" id="ARBA00022786"/>
    </source>
</evidence>
<evidence type="ECO:0000256" key="5">
    <source>
        <dbReference type="SAM" id="MobiDB-lite"/>
    </source>
</evidence>
<dbReference type="GO" id="GO:0016740">
    <property type="term" value="F:transferase activity"/>
    <property type="evidence" value="ECO:0007669"/>
    <property type="project" value="UniProtKB-KW"/>
</dbReference>
<keyword evidence="8" id="KW-1185">Reference proteome</keyword>
<protein>
    <submittedName>
        <fullName evidence="7">Ubiquitin-conjugating enzyme</fullName>
    </submittedName>
</protein>
<evidence type="ECO:0000313" key="8">
    <source>
        <dbReference type="Proteomes" id="UP000007799"/>
    </source>
</evidence>
<evidence type="ECO:0000313" key="7">
    <source>
        <dbReference type="EMBL" id="EGD72467.1"/>
    </source>
</evidence>
<dbReference type="PROSITE" id="PS50127">
    <property type="entry name" value="UBC_2"/>
    <property type="match status" value="1"/>
</dbReference>
<dbReference type="InterPro" id="IPR016135">
    <property type="entry name" value="UBQ-conjugating_enzyme/RWD"/>
</dbReference>
<dbReference type="Pfam" id="PF00179">
    <property type="entry name" value="UQ_con"/>
    <property type="match status" value="1"/>
</dbReference>
<dbReference type="SMART" id="SM00212">
    <property type="entry name" value="UBCc"/>
    <property type="match status" value="1"/>
</dbReference>
<dbReference type="GeneID" id="16067939"/>
<dbReference type="InterPro" id="IPR050113">
    <property type="entry name" value="Ub_conjugating_enzyme"/>
</dbReference>
<name>F2TWM1_SALR5</name>
<dbReference type="OMA" id="VNSCYGD"/>
<evidence type="ECO:0000256" key="3">
    <source>
        <dbReference type="PROSITE-ProRule" id="PRU10133"/>
    </source>
</evidence>
<keyword evidence="2 4" id="KW-0833">Ubl conjugation pathway</keyword>
<feature type="active site" description="Glycyl thioester intermediate" evidence="3">
    <location>
        <position position="90"/>
    </location>
</feature>
<dbReference type="Proteomes" id="UP000007799">
    <property type="component" value="Unassembled WGS sequence"/>
</dbReference>
<dbReference type="FunFam" id="3.10.110.10:FF:000051">
    <property type="entry name" value="ubiquitin-conjugating enzyme E2 R2-like"/>
    <property type="match status" value="1"/>
</dbReference>
<dbReference type="PROSITE" id="PS00183">
    <property type="entry name" value="UBC_1"/>
    <property type="match status" value="1"/>
</dbReference>
<dbReference type="Gene3D" id="3.10.110.10">
    <property type="entry name" value="Ubiquitin Conjugating Enzyme"/>
    <property type="match status" value="1"/>
</dbReference>
<evidence type="ECO:0000259" key="6">
    <source>
        <dbReference type="PROSITE" id="PS50127"/>
    </source>
</evidence>
<evidence type="ECO:0000256" key="1">
    <source>
        <dbReference type="ARBA" id="ARBA00022679"/>
    </source>
</evidence>
<dbReference type="PANTHER" id="PTHR24067">
    <property type="entry name" value="UBIQUITIN-CONJUGATING ENZYME E2"/>
    <property type="match status" value="1"/>
</dbReference>
<keyword evidence="1" id="KW-0808">Transferase</keyword>
<dbReference type="InterPro" id="IPR023313">
    <property type="entry name" value="UBQ-conjugating_AS"/>
</dbReference>
<organism evidence="8">
    <name type="scientific">Salpingoeca rosetta (strain ATCC 50818 / BSB-021)</name>
    <dbReference type="NCBI Taxonomy" id="946362"/>
    <lineage>
        <taxon>Eukaryota</taxon>
        <taxon>Choanoflagellata</taxon>
        <taxon>Craspedida</taxon>
        <taxon>Salpingoecidae</taxon>
        <taxon>Salpingoeca</taxon>
    </lineage>
</organism>
<dbReference type="FunCoup" id="F2TWM1">
    <property type="interactions" value="1217"/>
</dbReference>
<dbReference type="KEGG" id="sre:PTSG_00491"/>
<feature type="domain" description="UBC core" evidence="6">
    <location>
        <begin position="6"/>
        <end position="169"/>
    </location>
</feature>
<dbReference type="STRING" id="946362.F2TWM1"/>
<dbReference type="eggNOG" id="KOG0425">
    <property type="taxonomic scope" value="Eukaryota"/>
</dbReference>
<dbReference type="InterPro" id="IPR000608">
    <property type="entry name" value="UBC"/>
</dbReference>
<reference evidence="7" key="1">
    <citation type="submission" date="2009-08" db="EMBL/GenBank/DDBJ databases">
        <title>Annotation of Salpingoeca rosetta.</title>
        <authorList>
            <consortium name="The Broad Institute Genome Sequencing Platform"/>
            <person name="Russ C."/>
            <person name="Cuomo C."/>
            <person name="Burger G."/>
            <person name="Gray M.W."/>
            <person name="Holland P.W.H."/>
            <person name="King N."/>
            <person name="Lang F.B.F."/>
            <person name="Roger A.J."/>
            <person name="Ruiz-Trillo I."/>
            <person name="Young S.K."/>
            <person name="Zeng Q."/>
            <person name="Gargeya S."/>
            <person name="Alvarado L."/>
            <person name="Berlin A."/>
            <person name="Chapman S.B."/>
            <person name="Chen Z."/>
            <person name="Freedman E."/>
            <person name="Gellesch M."/>
            <person name="Goldberg J."/>
            <person name="Griggs A."/>
            <person name="Gujja S."/>
            <person name="Heilman E."/>
            <person name="Heiman D."/>
            <person name="Howarth C."/>
            <person name="Mehta T."/>
            <person name="Neiman D."/>
            <person name="Pearson M."/>
            <person name="Roberts A."/>
            <person name="Saif S."/>
            <person name="Shea T."/>
            <person name="Shenoy N."/>
            <person name="Sisk P."/>
            <person name="Stolte C."/>
            <person name="Sykes S."/>
            <person name="White J."/>
            <person name="Yandava C."/>
            <person name="Haas B."/>
            <person name="Nusbaum C."/>
            <person name="Birren B."/>
        </authorList>
    </citation>
    <scope>NUCLEOTIDE SEQUENCE [LARGE SCALE GENOMIC DNA]</scope>
    <source>
        <strain evidence="7">ATCC 50818</strain>
    </source>
</reference>
<evidence type="ECO:0000256" key="4">
    <source>
        <dbReference type="RuleBase" id="RU362109"/>
    </source>
</evidence>
<gene>
    <name evidence="7" type="ORF">PTSG_00491</name>
</gene>
<feature type="compositionally biased region" description="Acidic residues" evidence="5">
    <location>
        <begin position="201"/>
        <end position="228"/>
    </location>
</feature>
<feature type="compositionally biased region" description="Basic and acidic residues" evidence="5">
    <location>
        <begin position="229"/>
        <end position="239"/>
    </location>
</feature>
<proteinExistence type="inferred from homology"/>
<sequence length="260" mass="29136">MSGRQAATRKLLQEMRQLQKEPIDGAIIDVDEDNIFSWKIALFGPPDTPYAGGYFKARLDFPDTYPFNPPNMRFTSRIWHPNVFPNGNICISILHSPGTDHLSGERPEERWNPTQTVRTILLSVISILNEPNTSSPANVDANVSFLKYKRGESDDYLQRVKHDVQASQRLAKEDGVTIPSSIDDYVIKHKPVEEPVLTADDLMDSDVADSDEDYDYDHDSEGDDEDANDEHMGEGHDVADGCGDGEVDDGGREEPEQEDN</sequence>
<dbReference type="SUPFAM" id="SSF54495">
    <property type="entry name" value="UBC-like"/>
    <property type="match status" value="1"/>
</dbReference>